<keyword evidence="2" id="KW-0805">Transcription regulation</keyword>
<evidence type="ECO:0000256" key="5">
    <source>
        <dbReference type="SAM" id="MobiDB-lite"/>
    </source>
</evidence>
<dbReference type="InterPro" id="IPR036638">
    <property type="entry name" value="HLH_DNA-bd_sf"/>
</dbReference>
<reference evidence="7" key="1">
    <citation type="submission" date="2021-01" db="EMBL/GenBank/DDBJ databases">
        <title>Adiantum capillus-veneris genome.</title>
        <authorList>
            <person name="Fang Y."/>
            <person name="Liao Q."/>
        </authorList>
    </citation>
    <scope>NUCLEOTIDE SEQUENCE</scope>
    <source>
        <strain evidence="7">H3</strain>
        <tissue evidence="7">Leaf</tissue>
    </source>
</reference>
<dbReference type="SMART" id="SM00353">
    <property type="entry name" value="HLH"/>
    <property type="match status" value="1"/>
</dbReference>
<gene>
    <name evidence="7" type="ORF">GOP47_0019485</name>
</gene>
<proteinExistence type="predicted"/>
<dbReference type="PROSITE" id="PS50888">
    <property type="entry name" value="BHLH"/>
    <property type="match status" value="1"/>
</dbReference>
<dbReference type="GO" id="GO:0003700">
    <property type="term" value="F:DNA-binding transcription factor activity"/>
    <property type="evidence" value="ECO:0007669"/>
    <property type="project" value="InterPro"/>
</dbReference>
<evidence type="ECO:0000256" key="2">
    <source>
        <dbReference type="ARBA" id="ARBA00023015"/>
    </source>
</evidence>
<feature type="compositionally biased region" description="Polar residues" evidence="5">
    <location>
        <begin position="173"/>
        <end position="182"/>
    </location>
</feature>
<evidence type="ECO:0000259" key="6">
    <source>
        <dbReference type="PROSITE" id="PS50888"/>
    </source>
</evidence>
<keyword evidence="8" id="KW-1185">Reference proteome</keyword>
<organism evidence="7 8">
    <name type="scientific">Adiantum capillus-veneris</name>
    <name type="common">Maidenhair fern</name>
    <dbReference type="NCBI Taxonomy" id="13818"/>
    <lineage>
        <taxon>Eukaryota</taxon>
        <taxon>Viridiplantae</taxon>
        <taxon>Streptophyta</taxon>
        <taxon>Embryophyta</taxon>
        <taxon>Tracheophyta</taxon>
        <taxon>Polypodiopsida</taxon>
        <taxon>Polypodiidae</taxon>
        <taxon>Polypodiales</taxon>
        <taxon>Pteridineae</taxon>
        <taxon>Pteridaceae</taxon>
        <taxon>Vittarioideae</taxon>
        <taxon>Adiantum</taxon>
    </lineage>
</organism>
<evidence type="ECO:0000313" key="7">
    <source>
        <dbReference type="EMBL" id="KAI5064790.1"/>
    </source>
</evidence>
<dbReference type="Gene3D" id="4.10.280.10">
    <property type="entry name" value="Helix-loop-helix DNA-binding domain"/>
    <property type="match status" value="1"/>
</dbReference>
<evidence type="ECO:0000256" key="3">
    <source>
        <dbReference type="ARBA" id="ARBA00023163"/>
    </source>
</evidence>
<dbReference type="AlphaFoldDB" id="A0A9D4UBE3"/>
<feature type="compositionally biased region" description="Polar residues" evidence="5">
    <location>
        <begin position="151"/>
        <end position="160"/>
    </location>
</feature>
<dbReference type="EMBL" id="JABFUD020000019">
    <property type="protein sequence ID" value="KAI5064790.1"/>
    <property type="molecule type" value="Genomic_DNA"/>
</dbReference>
<comment type="subcellular location">
    <subcellularLocation>
        <location evidence="1">Nucleus</location>
    </subcellularLocation>
</comment>
<evidence type="ECO:0000256" key="1">
    <source>
        <dbReference type="ARBA" id="ARBA00004123"/>
    </source>
</evidence>
<name>A0A9D4UBE3_ADICA</name>
<dbReference type="Proteomes" id="UP000886520">
    <property type="component" value="Chromosome 19"/>
</dbReference>
<dbReference type="PANTHER" id="PTHR45914">
    <property type="entry name" value="TRANSCRIPTION FACTOR HEC3-RELATED"/>
    <property type="match status" value="1"/>
</dbReference>
<evidence type="ECO:0000256" key="4">
    <source>
        <dbReference type="ARBA" id="ARBA00023242"/>
    </source>
</evidence>
<feature type="region of interest" description="Disordered" evidence="5">
    <location>
        <begin position="151"/>
        <end position="189"/>
    </location>
</feature>
<dbReference type="OrthoDB" id="2017571at2759"/>
<feature type="domain" description="BHLH" evidence="6">
    <location>
        <begin position="177"/>
        <end position="226"/>
    </location>
</feature>
<evidence type="ECO:0000313" key="8">
    <source>
        <dbReference type="Proteomes" id="UP000886520"/>
    </source>
</evidence>
<dbReference type="SUPFAM" id="SSF47459">
    <property type="entry name" value="HLH, helix-loop-helix DNA-binding domain"/>
    <property type="match status" value="1"/>
</dbReference>
<dbReference type="GO" id="GO:0046983">
    <property type="term" value="F:protein dimerization activity"/>
    <property type="evidence" value="ECO:0007669"/>
    <property type="project" value="InterPro"/>
</dbReference>
<protein>
    <recommendedName>
        <fullName evidence="6">BHLH domain-containing protein</fullName>
    </recommendedName>
</protein>
<dbReference type="InterPro" id="IPR045843">
    <property type="entry name" value="IND-like"/>
</dbReference>
<dbReference type="InterPro" id="IPR011598">
    <property type="entry name" value="bHLH_dom"/>
</dbReference>
<keyword evidence="4" id="KW-0539">Nucleus</keyword>
<comment type="caution">
    <text evidence="7">The sequence shown here is derived from an EMBL/GenBank/DDBJ whole genome shotgun (WGS) entry which is preliminary data.</text>
</comment>
<keyword evidence="3" id="KW-0804">Transcription</keyword>
<accession>A0A9D4UBE3</accession>
<dbReference type="GO" id="GO:0005634">
    <property type="term" value="C:nucleus"/>
    <property type="evidence" value="ECO:0007669"/>
    <property type="project" value="UniProtKB-SubCell"/>
</dbReference>
<sequence length="242" mass="26318">MDPWHVGNRVPNVQTTLEDVVESSNTDAENHPHQPMNSGFVSQDVAPFQISPREACTRIDELQALLQMHVLWGQAGIGVNNIDDTRPQAPSTEDLQVEGVVISREEENRGIHAVGGVQARVDVSRQALCSLYSQKELLFLEMALQPISEENVSSSSQAATVNRRGLASRPGARNSSMSTDPQSVAARQRRGRIRGKLHELQGLVPGGGSMDTAALLEEAALYVTFLQAEVQAIADGTSRLFR</sequence>